<dbReference type="PANTHER" id="PTHR31121">
    <property type="entry name" value="ALPHA-1,2 MANNOSYLTRANSFERASE KTR1"/>
    <property type="match status" value="1"/>
</dbReference>
<accession>A0AAF0EFZ4</accession>
<dbReference type="Pfam" id="PF01793">
    <property type="entry name" value="Glyco_transf_15"/>
    <property type="match status" value="1"/>
</dbReference>
<dbReference type="AlphaFoldDB" id="A0AAF0EFZ4"/>
<name>A0AAF0EFZ4_9BASI</name>
<reference evidence="3" key="1">
    <citation type="submission" date="2023-03" db="EMBL/GenBank/DDBJ databases">
        <title>Mating type loci evolution in Malassezia.</title>
        <authorList>
            <person name="Coelho M.A."/>
        </authorList>
    </citation>
    <scope>NUCLEOTIDE SEQUENCE</scope>
    <source>
        <strain evidence="3">CBS 12830</strain>
    </source>
</reference>
<dbReference type="GO" id="GO:0000026">
    <property type="term" value="F:alpha-1,2-mannosyltransferase activity"/>
    <property type="evidence" value="ECO:0007669"/>
    <property type="project" value="TreeGrafter"/>
</dbReference>
<evidence type="ECO:0000313" key="3">
    <source>
        <dbReference type="EMBL" id="WFD23748.1"/>
    </source>
</evidence>
<dbReference type="GO" id="GO:0016020">
    <property type="term" value="C:membrane"/>
    <property type="evidence" value="ECO:0007669"/>
    <property type="project" value="InterPro"/>
</dbReference>
<comment type="similarity">
    <text evidence="1">Belongs to the glycosyltransferase 15 family.</text>
</comment>
<dbReference type="InterPro" id="IPR002685">
    <property type="entry name" value="Glyco_trans_15"/>
</dbReference>
<keyword evidence="4" id="KW-1185">Reference proteome</keyword>
<evidence type="ECO:0000256" key="1">
    <source>
        <dbReference type="ARBA" id="ARBA00007677"/>
    </source>
</evidence>
<keyword evidence="2" id="KW-0808">Transferase</keyword>
<dbReference type="PANTHER" id="PTHR31121:SF6">
    <property type="entry name" value="ALPHA-1,2 MANNOSYLTRANSFERASE KTR1"/>
    <property type="match status" value="1"/>
</dbReference>
<dbReference type="InterPro" id="IPR029044">
    <property type="entry name" value="Nucleotide-diphossugar_trans"/>
</dbReference>
<evidence type="ECO:0000256" key="2">
    <source>
        <dbReference type="ARBA" id="ARBA00022679"/>
    </source>
</evidence>
<sequence length="271" mass="32368">MSDYRFMSQAQTVEDLRNYAVRGDDGNLYPPEFYPKDINQAPRAKAAFISLVRNRELDDMKASMRDDQPFTEEFKQGVKKMTRSPVYFGLVPKEHWSYPDWIDQEKAAAKRKEMHDKQIIYGGSESYRHMCRYQSGFFWRHPLTYELGLEYYWRVEPGIRIYCDIDYDPFVFMQLNNKAYGFTMSLHEYPLTIPTLWSETKKFAIDHPEYLSKDNAFGFIVDNTKTIQSSEYNMCHFWSNFEIADLRFWRGQQYLDYFTHLDKAGGVRMRS</sequence>
<dbReference type="Gene3D" id="3.90.550.10">
    <property type="entry name" value="Spore Coat Polysaccharide Biosynthesis Protein SpsA, Chain A"/>
    <property type="match status" value="1"/>
</dbReference>
<organism evidence="3 4">
    <name type="scientific">Malassezia equina</name>
    <dbReference type="NCBI Taxonomy" id="1381935"/>
    <lineage>
        <taxon>Eukaryota</taxon>
        <taxon>Fungi</taxon>
        <taxon>Dikarya</taxon>
        <taxon>Basidiomycota</taxon>
        <taxon>Ustilaginomycotina</taxon>
        <taxon>Malasseziomycetes</taxon>
        <taxon>Malasseziales</taxon>
        <taxon>Malasseziaceae</taxon>
        <taxon>Malassezia</taxon>
    </lineage>
</organism>
<proteinExistence type="inferred from homology"/>
<dbReference type="EMBL" id="CP119903">
    <property type="protein sequence ID" value="WFD23748.1"/>
    <property type="molecule type" value="Genomic_DNA"/>
</dbReference>
<evidence type="ECO:0000313" key="4">
    <source>
        <dbReference type="Proteomes" id="UP001214415"/>
    </source>
</evidence>
<protein>
    <submittedName>
        <fullName evidence="3">Uncharacterized protein</fullName>
    </submittedName>
</protein>
<dbReference type="GO" id="GO:0005794">
    <property type="term" value="C:Golgi apparatus"/>
    <property type="evidence" value="ECO:0007669"/>
    <property type="project" value="TreeGrafter"/>
</dbReference>
<dbReference type="GO" id="GO:0006487">
    <property type="term" value="P:protein N-linked glycosylation"/>
    <property type="evidence" value="ECO:0007669"/>
    <property type="project" value="TreeGrafter"/>
</dbReference>
<dbReference type="Proteomes" id="UP001214415">
    <property type="component" value="Chromosome 4"/>
</dbReference>
<dbReference type="GO" id="GO:0000032">
    <property type="term" value="P:cell wall mannoprotein biosynthetic process"/>
    <property type="evidence" value="ECO:0007669"/>
    <property type="project" value="TreeGrafter"/>
</dbReference>
<dbReference type="SUPFAM" id="SSF53448">
    <property type="entry name" value="Nucleotide-diphospho-sugar transferases"/>
    <property type="match status" value="1"/>
</dbReference>
<gene>
    <name evidence="3" type="ORF">MEQU1_002442</name>
</gene>